<name>A0A0K9PAD9_ZOSMR</name>
<keyword evidence="1" id="KW-0472">Membrane</keyword>
<organism evidence="2 3">
    <name type="scientific">Zostera marina</name>
    <name type="common">Eelgrass</name>
    <dbReference type="NCBI Taxonomy" id="29655"/>
    <lineage>
        <taxon>Eukaryota</taxon>
        <taxon>Viridiplantae</taxon>
        <taxon>Streptophyta</taxon>
        <taxon>Embryophyta</taxon>
        <taxon>Tracheophyta</taxon>
        <taxon>Spermatophyta</taxon>
        <taxon>Magnoliopsida</taxon>
        <taxon>Liliopsida</taxon>
        <taxon>Zosteraceae</taxon>
        <taxon>Zostera</taxon>
    </lineage>
</organism>
<dbReference type="AlphaFoldDB" id="A0A0K9PAD9"/>
<dbReference type="Proteomes" id="UP000036987">
    <property type="component" value="Unassembled WGS sequence"/>
</dbReference>
<evidence type="ECO:0000256" key="1">
    <source>
        <dbReference type="SAM" id="Phobius"/>
    </source>
</evidence>
<dbReference type="PANTHER" id="PTHR47461:SF1">
    <property type="entry name" value="PHYTOLONGIN PHYL1.2"/>
    <property type="match status" value="1"/>
</dbReference>
<dbReference type="OrthoDB" id="1871923at2759"/>
<proteinExistence type="predicted"/>
<evidence type="ECO:0008006" key="4">
    <source>
        <dbReference type="Google" id="ProtNLM"/>
    </source>
</evidence>
<dbReference type="GO" id="GO:0016020">
    <property type="term" value="C:membrane"/>
    <property type="evidence" value="ECO:0007669"/>
    <property type="project" value="InterPro"/>
</dbReference>
<dbReference type="OMA" id="DGEDEHH"/>
<reference evidence="3" key="1">
    <citation type="journal article" date="2016" name="Nature">
        <title>The genome of the seagrass Zostera marina reveals angiosperm adaptation to the sea.</title>
        <authorList>
            <person name="Olsen J.L."/>
            <person name="Rouze P."/>
            <person name="Verhelst B."/>
            <person name="Lin Y.-C."/>
            <person name="Bayer T."/>
            <person name="Collen J."/>
            <person name="Dattolo E."/>
            <person name="De Paoli E."/>
            <person name="Dittami S."/>
            <person name="Maumus F."/>
            <person name="Michel G."/>
            <person name="Kersting A."/>
            <person name="Lauritano C."/>
            <person name="Lohaus R."/>
            <person name="Toepel M."/>
            <person name="Tonon T."/>
            <person name="Vanneste K."/>
            <person name="Amirebrahimi M."/>
            <person name="Brakel J."/>
            <person name="Bostroem C."/>
            <person name="Chovatia M."/>
            <person name="Grimwood J."/>
            <person name="Jenkins J.W."/>
            <person name="Jueterbock A."/>
            <person name="Mraz A."/>
            <person name="Stam W.T."/>
            <person name="Tice H."/>
            <person name="Bornberg-Bauer E."/>
            <person name="Green P.J."/>
            <person name="Pearson G.A."/>
            <person name="Procaccini G."/>
            <person name="Duarte C.M."/>
            <person name="Schmutz J."/>
            <person name="Reusch T.B.H."/>
            <person name="Van de Peer Y."/>
        </authorList>
    </citation>
    <scope>NUCLEOTIDE SEQUENCE [LARGE SCALE GENOMIC DNA]</scope>
    <source>
        <strain evidence="3">cv. Finnish</strain>
    </source>
</reference>
<evidence type="ECO:0000313" key="2">
    <source>
        <dbReference type="EMBL" id="KMZ65951.1"/>
    </source>
</evidence>
<dbReference type="InterPro" id="IPR044783">
    <property type="entry name" value="PHYL"/>
</dbReference>
<dbReference type="Gene3D" id="3.30.450.50">
    <property type="entry name" value="Longin domain"/>
    <property type="match status" value="1"/>
</dbReference>
<evidence type="ECO:0000313" key="3">
    <source>
        <dbReference type="Proteomes" id="UP000036987"/>
    </source>
</evidence>
<dbReference type="STRING" id="29655.A0A0K9PAD9"/>
<accession>A0A0K9PAD9</accession>
<comment type="caution">
    <text evidence="2">The sequence shown here is derived from an EMBL/GenBank/DDBJ whole genome shotgun (WGS) entry which is preliminary data.</text>
</comment>
<keyword evidence="3" id="KW-1185">Reference proteome</keyword>
<sequence length="226" mass="25400">MDSKVYYCCVFDGKTKIQSYNKRKDQILETMADHYLENAPPHHSWFFHTVKRTTYGLLMERGFTYLVIVDSTIVNPYLLNFLRYLRDGFRKLSDSRGNLNMKRLMVSLENTPRDTCIEDMMKIAADAAVMASQEGGNSPGEAPSVPLLGDAIAMPANGTTATTPAAFRLQKNSTSVHSRSTQLSMEAGRVAWFRLVKLVVAVDLFMCLLLFGIWLFICDGFNCLGT</sequence>
<protein>
    <recommendedName>
        <fullName evidence="4">Longin domain-containing protein</fullName>
    </recommendedName>
</protein>
<keyword evidence="1" id="KW-0812">Transmembrane</keyword>
<feature type="transmembrane region" description="Helical" evidence="1">
    <location>
        <begin position="195"/>
        <end position="217"/>
    </location>
</feature>
<dbReference type="PANTHER" id="PTHR47461">
    <property type="entry name" value="PHYTOLONGIN PHYL1.2"/>
    <property type="match status" value="1"/>
</dbReference>
<dbReference type="EMBL" id="LFYR01000994">
    <property type="protein sequence ID" value="KMZ65951.1"/>
    <property type="molecule type" value="Genomic_DNA"/>
</dbReference>
<gene>
    <name evidence="2" type="ORF">ZOSMA_304G00100</name>
</gene>
<keyword evidence="1" id="KW-1133">Transmembrane helix</keyword>